<dbReference type="RefSeq" id="WP_229536494.1">
    <property type="nucleotide sequence ID" value="NZ_JAJHJB010000034.1"/>
</dbReference>
<reference evidence="3" key="1">
    <citation type="submission" date="2021-11" db="EMBL/GenBank/DDBJ databases">
        <title>Description of a new species Pelosinus isolated from the bottom sediments of Lake Baikal.</title>
        <authorList>
            <person name="Zakharyuk A."/>
        </authorList>
    </citation>
    <scope>NUCLEOTIDE SEQUENCE</scope>
    <source>
        <strain evidence="3">Bkl1</strain>
    </source>
</reference>
<dbReference type="EMBL" id="JAJHJB010000034">
    <property type="protein sequence ID" value="MCC5467502.1"/>
    <property type="molecule type" value="Genomic_DNA"/>
</dbReference>
<dbReference type="CDD" id="cd06974">
    <property type="entry name" value="TerD_like"/>
    <property type="match status" value="1"/>
</dbReference>
<evidence type="ECO:0000259" key="2">
    <source>
        <dbReference type="Pfam" id="PF02342"/>
    </source>
</evidence>
<proteinExistence type="inferred from homology"/>
<comment type="caution">
    <text evidence="3">The sequence shown here is derived from an EMBL/GenBank/DDBJ whole genome shotgun (WGS) entry which is preliminary data.</text>
</comment>
<gene>
    <name evidence="3" type="ORF">LMF89_19380</name>
</gene>
<evidence type="ECO:0000313" key="3">
    <source>
        <dbReference type="EMBL" id="MCC5467502.1"/>
    </source>
</evidence>
<sequence>MGINLSKGERINLSKEAPSLKKVGVGLGWDTNSTDTGVDFDLDASIFMLGANGKIPSEKSFIFYNNLTSPDGAVKHTGDNLTGQGDGDDETILVELAKVDSAINELVFVVTIHEAEKRRQNFGQVSNAFIRLYDQDTNKEVAKYELDEDFSKETAIEFGKLYKKDGQWRFQAVGQGYNSGLQGFVDKYFEG</sequence>
<dbReference type="InterPro" id="IPR003325">
    <property type="entry name" value="TerD"/>
</dbReference>
<name>A0ABS8HX15_9FIRM</name>
<feature type="domain" description="TerD" evidence="2">
    <location>
        <begin position="1"/>
        <end position="188"/>
    </location>
</feature>
<dbReference type="Gene3D" id="2.60.60.30">
    <property type="entry name" value="sav2460 like domains"/>
    <property type="match status" value="1"/>
</dbReference>
<comment type="similarity">
    <text evidence="1">Belongs to the CAPAB/TerDEXZ family.</text>
</comment>
<evidence type="ECO:0000256" key="1">
    <source>
        <dbReference type="ARBA" id="ARBA00008775"/>
    </source>
</evidence>
<dbReference type="PANTHER" id="PTHR32097">
    <property type="entry name" value="CAMP-BINDING PROTEIN 1-RELATED"/>
    <property type="match status" value="1"/>
</dbReference>
<dbReference type="PANTHER" id="PTHR32097:SF4">
    <property type="entry name" value="GENERAL STRESS PROTEIN 16U"/>
    <property type="match status" value="1"/>
</dbReference>
<organism evidence="3 4">
    <name type="scientific">Pelosinus baikalensis</name>
    <dbReference type="NCBI Taxonomy" id="2892015"/>
    <lineage>
        <taxon>Bacteria</taxon>
        <taxon>Bacillati</taxon>
        <taxon>Bacillota</taxon>
        <taxon>Negativicutes</taxon>
        <taxon>Selenomonadales</taxon>
        <taxon>Sporomusaceae</taxon>
        <taxon>Pelosinus</taxon>
    </lineage>
</organism>
<protein>
    <submittedName>
        <fullName evidence="3">TerD family protein</fullName>
    </submittedName>
</protein>
<keyword evidence="4" id="KW-1185">Reference proteome</keyword>
<accession>A0ABS8HX15</accession>
<dbReference type="InterPro" id="IPR051324">
    <property type="entry name" value="Stress/Tellurium_Resist"/>
</dbReference>
<dbReference type="Pfam" id="PF02342">
    <property type="entry name" value="TerD"/>
    <property type="match status" value="1"/>
</dbReference>
<evidence type="ECO:0000313" key="4">
    <source>
        <dbReference type="Proteomes" id="UP001165492"/>
    </source>
</evidence>
<dbReference type="Proteomes" id="UP001165492">
    <property type="component" value="Unassembled WGS sequence"/>
</dbReference>